<dbReference type="InterPro" id="IPR003313">
    <property type="entry name" value="AraC-bd"/>
</dbReference>
<dbReference type="AlphaFoldDB" id="A0A3E3IQC1"/>
<dbReference type="PANTHER" id="PTHR43280">
    <property type="entry name" value="ARAC-FAMILY TRANSCRIPTIONAL REGULATOR"/>
    <property type="match status" value="1"/>
</dbReference>
<keyword evidence="2" id="KW-0238">DNA-binding</keyword>
<evidence type="ECO:0000256" key="2">
    <source>
        <dbReference type="ARBA" id="ARBA00023125"/>
    </source>
</evidence>
<dbReference type="Pfam" id="PF02311">
    <property type="entry name" value="AraC_binding"/>
    <property type="match status" value="1"/>
</dbReference>
<dbReference type="InterPro" id="IPR018060">
    <property type="entry name" value="HTH_AraC"/>
</dbReference>
<evidence type="ECO:0000256" key="3">
    <source>
        <dbReference type="ARBA" id="ARBA00023163"/>
    </source>
</evidence>
<dbReference type="InterPro" id="IPR037923">
    <property type="entry name" value="HTH-like"/>
</dbReference>
<gene>
    <name evidence="5" type="ORF">DWY69_17805</name>
</gene>
<dbReference type="SUPFAM" id="SSF46689">
    <property type="entry name" value="Homeodomain-like"/>
    <property type="match status" value="2"/>
</dbReference>
<sequence>QKMPPPKGGFMVMGKSLSDRVLATPSAYARQHYLYVQEIGTLTSMEPHISSRENISSYLFLTVIQGEGYLTYRGKKHFIRAGDCVYINCRNQYAHESTAEHPWTLMWVHFNGNGADDFYKAYQEQDRGSIFHPANAAAFTDSLTDLFGLMQEKPSLMELSAHKYLTDLITLCFLENRAEAGEGRELSPKLMQVRKYLEEHYQEKISLEELSGLFFISKYHLSREYKKKYGITIGSDLTGRRISHAKSLLRFSDSSIEEIALLCGFADAGYFIKVFKKAENMTPLEYRRKW</sequence>
<dbReference type="InterPro" id="IPR009057">
    <property type="entry name" value="Homeodomain-like_sf"/>
</dbReference>
<evidence type="ECO:0000313" key="6">
    <source>
        <dbReference type="Proteomes" id="UP000261166"/>
    </source>
</evidence>
<dbReference type="PRINTS" id="PR00032">
    <property type="entry name" value="HTHARAC"/>
</dbReference>
<dbReference type="EMBL" id="QVLU01000017">
    <property type="protein sequence ID" value="RGE69212.1"/>
    <property type="molecule type" value="Genomic_DNA"/>
</dbReference>
<dbReference type="PANTHER" id="PTHR43280:SF2">
    <property type="entry name" value="HTH-TYPE TRANSCRIPTIONAL REGULATOR EXSA"/>
    <property type="match status" value="1"/>
</dbReference>
<dbReference type="Gene3D" id="2.60.120.10">
    <property type="entry name" value="Jelly Rolls"/>
    <property type="match status" value="1"/>
</dbReference>
<evidence type="ECO:0000259" key="4">
    <source>
        <dbReference type="PROSITE" id="PS01124"/>
    </source>
</evidence>
<dbReference type="GO" id="GO:0043565">
    <property type="term" value="F:sequence-specific DNA binding"/>
    <property type="evidence" value="ECO:0007669"/>
    <property type="project" value="InterPro"/>
</dbReference>
<dbReference type="PROSITE" id="PS01124">
    <property type="entry name" value="HTH_ARAC_FAMILY_2"/>
    <property type="match status" value="1"/>
</dbReference>
<dbReference type="GO" id="GO:0003700">
    <property type="term" value="F:DNA-binding transcription factor activity"/>
    <property type="evidence" value="ECO:0007669"/>
    <property type="project" value="InterPro"/>
</dbReference>
<evidence type="ECO:0000313" key="5">
    <source>
        <dbReference type="EMBL" id="RGE69212.1"/>
    </source>
</evidence>
<proteinExistence type="predicted"/>
<keyword evidence="3" id="KW-0804">Transcription</keyword>
<dbReference type="SUPFAM" id="SSF51215">
    <property type="entry name" value="Regulatory protein AraC"/>
    <property type="match status" value="1"/>
</dbReference>
<evidence type="ECO:0000256" key="1">
    <source>
        <dbReference type="ARBA" id="ARBA00023015"/>
    </source>
</evidence>
<dbReference type="Pfam" id="PF12833">
    <property type="entry name" value="HTH_18"/>
    <property type="match status" value="1"/>
</dbReference>
<feature type="non-terminal residue" evidence="5">
    <location>
        <position position="1"/>
    </location>
</feature>
<dbReference type="Gene3D" id="1.10.10.60">
    <property type="entry name" value="Homeodomain-like"/>
    <property type="match status" value="2"/>
</dbReference>
<dbReference type="PROSITE" id="PS00041">
    <property type="entry name" value="HTH_ARAC_FAMILY_1"/>
    <property type="match status" value="1"/>
</dbReference>
<comment type="caution">
    <text evidence="5">The sequence shown here is derived from an EMBL/GenBank/DDBJ whole genome shotgun (WGS) entry which is preliminary data.</text>
</comment>
<accession>A0A3E3IQC1</accession>
<protein>
    <submittedName>
        <fullName evidence="5">AraC family transcriptional regulator</fullName>
    </submittedName>
</protein>
<dbReference type="InterPro" id="IPR018062">
    <property type="entry name" value="HTH_AraC-typ_CS"/>
</dbReference>
<dbReference type="InterPro" id="IPR020449">
    <property type="entry name" value="Tscrpt_reg_AraC-type_HTH"/>
</dbReference>
<dbReference type="Proteomes" id="UP000261166">
    <property type="component" value="Unassembled WGS sequence"/>
</dbReference>
<dbReference type="SMART" id="SM00342">
    <property type="entry name" value="HTH_ARAC"/>
    <property type="match status" value="1"/>
</dbReference>
<organism evidence="5 6">
    <name type="scientific">Eisenbergiella massiliensis</name>
    <dbReference type="NCBI Taxonomy" id="1720294"/>
    <lineage>
        <taxon>Bacteria</taxon>
        <taxon>Bacillati</taxon>
        <taxon>Bacillota</taxon>
        <taxon>Clostridia</taxon>
        <taxon>Lachnospirales</taxon>
        <taxon>Lachnospiraceae</taxon>
        <taxon>Eisenbergiella</taxon>
    </lineage>
</organism>
<dbReference type="OrthoDB" id="9813413at2"/>
<feature type="domain" description="HTH araC/xylS-type" evidence="4">
    <location>
        <begin position="191"/>
        <end position="289"/>
    </location>
</feature>
<keyword evidence="1" id="KW-0805">Transcription regulation</keyword>
<reference evidence="5 6" key="1">
    <citation type="submission" date="2018-08" db="EMBL/GenBank/DDBJ databases">
        <title>A genome reference for cultivated species of the human gut microbiota.</title>
        <authorList>
            <person name="Zou Y."/>
            <person name="Xue W."/>
            <person name="Luo G."/>
        </authorList>
    </citation>
    <scope>NUCLEOTIDE SEQUENCE [LARGE SCALE GENOMIC DNA]</scope>
    <source>
        <strain evidence="5 6">AF26-4BH</strain>
    </source>
</reference>
<dbReference type="InterPro" id="IPR014710">
    <property type="entry name" value="RmlC-like_jellyroll"/>
</dbReference>
<name>A0A3E3IQC1_9FIRM</name>